<accession>A0A1T3P3A9</accession>
<feature type="region of interest" description="Disordered" evidence="1">
    <location>
        <begin position="43"/>
        <end position="76"/>
    </location>
</feature>
<organism evidence="2 3">
    <name type="scientific">Embleya scabrispora</name>
    <dbReference type="NCBI Taxonomy" id="159449"/>
    <lineage>
        <taxon>Bacteria</taxon>
        <taxon>Bacillati</taxon>
        <taxon>Actinomycetota</taxon>
        <taxon>Actinomycetes</taxon>
        <taxon>Kitasatosporales</taxon>
        <taxon>Streptomycetaceae</taxon>
        <taxon>Embleya</taxon>
    </lineage>
</organism>
<comment type="caution">
    <text evidence="2">The sequence shown here is derived from an EMBL/GenBank/DDBJ whole genome shotgun (WGS) entry which is preliminary data.</text>
</comment>
<dbReference type="RefSeq" id="WP_078977871.1">
    <property type="nucleotide sequence ID" value="NZ_MWQN01000001.1"/>
</dbReference>
<evidence type="ECO:0000256" key="1">
    <source>
        <dbReference type="SAM" id="MobiDB-lite"/>
    </source>
</evidence>
<feature type="compositionally biased region" description="Low complexity" evidence="1">
    <location>
        <begin position="64"/>
        <end position="76"/>
    </location>
</feature>
<gene>
    <name evidence="2" type="ORF">B4N89_23960</name>
</gene>
<dbReference type="STRING" id="159449.B4N89_23960"/>
<dbReference type="InterPro" id="IPR049975">
    <property type="entry name" value="SAV_915-like_dom"/>
</dbReference>
<reference evidence="2 3" key="1">
    <citation type="submission" date="2017-03" db="EMBL/GenBank/DDBJ databases">
        <title>Draft genome sequence of Streptomyces scabrisporus NF3, endophyte isolated from Amphipterygium adstringens.</title>
        <authorList>
            <person name="Vazquez M."/>
            <person name="Ceapa C.D."/>
            <person name="Rodriguez Luna D."/>
            <person name="Sanchez Esquivel S."/>
        </authorList>
    </citation>
    <scope>NUCLEOTIDE SEQUENCE [LARGE SCALE GENOMIC DNA]</scope>
    <source>
        <strain evidence="2 3">NF3</strain>
    </source>
</reference>
<dbReference type="Proteomes" id="UP000190037">
    <property type="component" value="Unassembled WGS sequence"/>
</dbReference>
<name>A0A1T3P3A9_9ACTN</name>
<protein>
    <submittedName>
        <fullName evidence="2">Uncharacterized protein</fullName>
    </submittedName>
</protein>
<dbReference type="AlphaFoldDB" id="A0A1T3P3A9"/>
<dbReference type="NCBIfam" id="NF042914">
    <property type="entry name" value="SAV915_dom"/>
    <property type="match status" value="1"/>
</dbReference>
<evidence type="ECO:0000313" key="3">
    <source>
        <dbReference type="Proteomes" id="UP000190037"/>
    </source>
</evidence>
<proteinExistence type="predicted"/>
<sequence>MAFTSVARLRAVLGVEQEWIRLGAGAARSLADEIGVERMLVDPGLSAPPVDRPRDEAGREADGGEPAAADAGAAETGPGAGAVVVVVFSVSA</sequence>
<keyword evidence="3" id="KW-1185">Reference proteome</keyword>
<feature type="compositionally biased region" description="Basic and acidic residues" evidence="1">
    <location>
        <begin position="51"/>
        <end position="62"/>
    </location>
</feature>
<evidence type="ECO:0000313" key="2">
    <source>
        <dbReference type="EMBL" id="OPC83589.1"/>
    </source>
</evidence>
<dbReference type="EMBL" id="MWQN01000001">
    <property type="protein sequence ID" value="OPC83589.1"/>
    <property type="molecule type" value="Genomic_DNA"/>
</dbReference>